<protein>
    <submittedName>
        <fullName evidence="2">N-acetylneuraminate synthase</fullName>
    </submittedName>
</protein>
<dbReference type="CDD" id="cd11615">
    <property type="entry name" value="SAF_NeuB_like"/>
    <property type="match status" value="1"/>
</dbReference>
<dbReference type="STRING" id="144026.SAMN04488568_11931"/>
<evidence type="ECO:0000313" key="3">
    <source>
        <dbReference type="Proteomes" id="UP000199759"/>
    </source>
</evidence>
<dbReference type="Gene3D" id="3.90.1210.10">
    <property type="entry name" value="Antifreeze-like/N-acetylneuraminic acid synthase C-terminal domain"/>
    <property type="match status" value="1"/>
</dbReference>
<dbReference type="EMBL" id="FNHG01000019">
    <property type="protein sequence ID" value="SDM71173.1"/>
    <property type="molecule type" value="Genomic_DNA"/>
</dbReference>
<dbReference type="SUPFAM" id="SSF51269">
    <property type="entry name" value="AFP III-like domain"/>
    <property type="match status" value="1"/>
</dbReference>
<proteinExistence type="predicted"/>
<dbReference type="Pfam" id="PF08666">
    <property type="entry name" value="SAF"/>
    <property type="match status" value="1"/>
</dbReference>
<dbReference type="SMART" id="SM00858">
    <property type="entry name" value="SAF"/>
    <property type="match status" value="1"/>
</dbReference>
<dbReference type="GO" id="GO:0047444">
    <property type="term" value="F:N-acylneuraminate-9-phosphate synthase activity"/>
    <property type="evidence" value="ECO:0007669"/>
    <property type="project" value="TreeGrafter"/>
</dbReference>
<dbReference type="AlphaFoldDB" id="A0A1G9VGG7"/>
<reference evidence="2 3" key="1">
    <citation type="submission" date="2016-10" db="EMBL/GenBank/DDBJ databases">
        <authorList>
            <person name="de Groot N.N."/>
        </authorList>
    </citation>
    <scope>NUCLEOTIDE SEQUENCE [LARGE SCALE GENOMIC DNA]</scope>
    <source>
        <strain evidence="2 3">DSM 16077</strain>
    </source>
</reference>
<dbReference type="GO" id="GO:0016051">
    <property type="term" value="P:carbohydrate biosynthetic process"/>
    <property type="evidence" value="ECO:0007669"/>
    <property type="project" value="InterPro"/>
</dbReference>
<dbReference type="PANTHER" id="PTHR42966">
    <property type="entry name" value="N-ACETYLNEURAMINATE SYNTHASE"/>
    <property type="match status" value="1"/>
</dbReference>
<dbReference type="InterPro" id="IPR051690">
    <property type="entry name" value="PseI-like"/>
</dbReference>
<dbReference type="InterPro" id="IPR013132">
    <property type="entry name" value="PseI/NeuA/B-like_N"/>
</dbReference>
<evidence type="ECO:0000313" key="2">
    <source>
        <dbReference type="EMBL" id="SDM71173.1"/>
    </source>
</evidence>
<dbReference type="RefSeq" id="WP_091771416.1">
    <property type="nucleotide sequence ID" value="NZ_FNHG01000019.1"/>
</dbReference>
<evidence type="ECO:0000259" key="1">
    <source>
        <dbReference type="PROSITE" id="PS50844"/>
    </source>
</evidence>
<dbReference type="InterPro" id="IPR013785">
    <property type="entry name" value="Aldolase_TIM"/>
</dbReference>
<dbReference type="InterPro" id="IPR020030">
    <property type="entry name" value="Pseudaminic_synth_PseI"/>
</dbReference>
<organism evidence="2 3">
    <name type="scientific">Maricaulis salignorans</name>
    <dbReference type="NCBI Taxonomy" id="144026"/>
    <lineage>
        <taxon>Bacteria</taxon>
        <taxon>Pseudomonadati</taxon>
        <taxon>Pseudomonadota</taxon>
        <taxon>Alphaproteobacteria</taxon>
        <taxon>Maricaulales</taxon>
        <taxon>Maricaulaceae</taxon>
        <taxon>Maricaulis</taxon>
    </lineage>
</organism>
<dbReference type="NCBIfam" id="TIGR03586">
    <property type="entry name" value="PseI"/>
    <property type="match status" value="1"/>
</dbReference>
<dbReference type="PROSITE" id="PS50844">
    <property type="entry name" value="AFP_LIKE"/>
    <property type="match status" value="1"/>
</dbReference>
<dbReference type="PANTHER" id="PTHR42966:SF2">
    <property type="entry name" value="PSEUDAMINIC ACID SYNTHASE"/>
    <property type="match status" value="1"/>
</dbReference>
<dbReference type="InterPro" id="IPR006190">
    <property type="entry name" value="SAF_AFP_Neu5Ac"/>
</dbReference>
<keyword evidence="3" id="KW-1185">Reference proteome</keyword>
<dbReference type="InterPro" id="IPR013974">
    <property type="entry name" value="SAF"/>
</dbReference>
<dbReference type="Pfam" id="PF03102">
    <property type="entry name" value="NeuB"/>
    <property type="match status" value="1"/>
</dbReference>
<name>A0A1G9VGG7_9PROT</name>
<dbReference type="SUPFAM" id="SSF51569">
    <property type="entry name" value="Aldolase"/>
    <property type="match status" value="1"/>
</dbReference>
<accession>A0A1G9VGG7</accession>
<dbReference type="InterPro" id="IPR057736">
    <property type="entry name" value="SAF_PseI/NeuA/NeuB"/>
</dbReference>
<feature type="domain" description="AFP-like" evidence="1">
    <location>
        <begin position="297"/>
        <end position="355"/>
    </location>
</feature>
<sequence length="361" mass="38744">MPAAADTTFDFAGRPVGPDHPPLVIAEISANHLGRIDRAIASIEAAAACGADAIKIQTYTADTITIDHDGPGFVIEGGLWHGRSLHELYSEAHTPFEWHGELFARARELGVPLFSTPFDHTAVDLLESLDAPAYKIASFEITDLPLIARVARTGKPMIMSTGMANLAEIHDAVRTARENGVGGLAVLHCLSAYPAPIDQSDLRTVPHLAEAFHAVAGLSDHTPGTACAVAAVALGARVIEKHFTLSRADGGPDGSFSLEPDELKRLVEDCHNAFAALGSVRYELAGCERGSMNFRRSLYVVRDIAPGEAFTAENIRSIRPGLGLAPKHWDEIIDRRATRALKRGDPLAMDMIDWRAPGETA</sequence>
<dbReference type="InterPro" id="IPR036732">
    <property type="entry name" value="AFP_Neu5c_C_sf"/>
</dbReference>
<dbReference type="Proteomes" id="UP000199759">
    <property type="component" value="Unassembled WGS sequence"/>
</dbReference>
<dbReference type="Gene3D" id="3.20.20.70">
    <property type="entry name" value="Aldolase class I"/>
    <property type="match status" value="1"/>
</dbReference>
<dbReference type="OrthoDB" id="9781701at2"/>
<gene>
    <name evidence="2" type="ORF">SAMN04488568_11931</name>
</gene>